<protein>
    <submittedName>
        <fullName evidence="2">Uncharacterized protein</fullName>
    </submittedName>
</protein>
<feature type="region of interest" description="Disordered" evidence="1">
    <location>
        <begin position="55"/>
        <end position="84"/>
    </location>
</feature>
<dbReference type="STRING" id="661478.OP10G_4239"/>
<dbReference type="EMBL" id="CP007139">
    <property type="protein sequence ID" value="AIE87607.1"/>
    <property type="molecule type" value="Genomic_DNA"/>
</dbReference>
<feature type="compositionally biased region" description="Basic and acidic residues" evidence="1">
    <location>
        <begin position="64"/>
        <end position="78"/>
    </location>
</feature>
<evidence type="ECO:0000256" key="1">
    <source>
        <dbReference type="SAM" id="MobiDB-lite"/>
    </source>
</evidence>
<evidence type="ECO:0000313" key="2">
    <source>
        <dbReference type="EMBL" id="AIE87607.1"/>
    </source>
</evidence>
<dbReference type="Proteomes" id="UP000027982">
    <property type="component" value="Chromosome"/>
</dbReference>
<evidence type="ECO:0000313" key="3">
    <source>
        <dbReference type="Proteomes" id="UP000027982"/>
    </source>
</evidence>
<dbReference type="AlphaFoldDB" id="A0A068NW88"/>
<accession>A0A068NW88</accession>
<organism evidence="2 3">
    <name type="scientific">Fimbriimonas ginsengisoli Gsoil 348</name>
    <dbReference type="NCBI Taxonomy" id="661478"/>
    <lineage>
        <taxon>Bacteria</taxon>
        <taxon>Bacillati</taxon>
        <taxon>Armatimonadota</taxon>
        <taxon>Fimbriimonadia</taxon>
        <taxon>Fimbriimonadales</taxon>
        <taxon>Fimbriimonadaceae</taxon>
        <taxon>Fimbriimonas</taxon>
    </lineage>
</organism>
<name>A0A068NW88_FIMGI</name>
<keyword evidence="3" id="KW-1185">Reference proteome</keyword>
<dbReference type="HOGENOM" id="CLU_2522649_0_0_0"/>
<dbReference type="KEGG" id="fgi:OP10G_4239"/>
<reference evidence="2 3" key="1">
    <citation type="journal article" date="2014" name="PLoS ONE">
        <title>The first complete genome sequence of the class fimbriimonadia in the phylum armatimonadetes.</title>
        <authorList>
            <person name="Hu Z.Y."/>
            <person name="Wang Y.Z."/>
            <person name="Im W.T."/>
            <person name="Wang S.Y."/>
            <person name="Zhao G.P."/>
            <person name="Zheng H.J."/>
            <person name="Quan Z.X."/>
        </authorList>
    </citation>
    <scope>NUCLEOTIDE SEQUENCE [LARGE SCALE GENOMIC DNA]</scope>
    <source>
        <strain evidence="2">Gsoil 348</strain>
    </source>
</reference>
<dbReference type="RefSeq" id="WP_025228501.1">
    <property type="nucleotide sequence ID" value="NZ_CP007139.1"/>
</dbReference>
<sequence length="84" mass="8599">MSDTLKKVLLIATVVVAVALVAFQAVKMSAGDKQEVVGTVQAGSPGHTMKTAELAAQNAQTHARGHETDADKSAEAREAALAGK</sequence>
<proteinExistence type="predicted"/>
<gene>
    <name evidence="2" type="ORF">OP10G_4239</name>
</gene>